<proteinExistence type="predicted"/>
<dbReference type="KEGG" id="ope:PU634_05830"/>
<sequence length="68" mass="6899">MFIAKELLRLVNDEDGLTVVEYAIAGGLVAAGVVTAFVGLGERVDLVITDLCGSVGKSDAASAATKNC</sequence>
<gene>
    <name evidence="1" type="ORF">PU634_05830</name>
</gene>
<protein>
    <submittedName>
        <fullName evidence="1">Pilus assembly protein</fullName>
    </submittedName>
</protein>
<name>A0AA50KRT0_9GAMM</name>
<evidence type="ECO:0000313" key="1">
    <source>
        <dbReference type="EMBL" id="WMC11885.1"/>
    </source>
</evidence>
<reference evidence="1 2" key="1">
    <citation type="submission" date="2023-02" db="EMBL/GenBank/DDBJ databases">
        <title>Complete genome sequence of a novel bacterium Oceanimonas sp. NTOU-MSR1 isolated from marine coast sediment.</title>
        <authorList>
            <person name="Yang H.-T."/>
            <person name="Chen Y.-L."/>
            <person name="Ho Y.-N."/>
        </authorList>
    </citation>
    <scope>NUCLEOTIDE SEQUENCE [LARGE SCALE GENOMIC DNA]</scope>
    <source>
        <strain evidence="1 2">NTOU-MSR1</strain>
    </source>
</reference>
<organism evidence="1 2">
    <name type="scientific">Oceanimonas pelagia</name>
    <dbReference type="NCBI Taxonomy" id="3028314"/>
    <lineage>
        <taxon>Bacteria</taxon>
        <taxon>Pseudomonadati</taxon>
        <taxon>Pseudomonadota</taxon>
        <taxon>Gammaproteobacteria</taxon>
        <taxon>Aeromonadales</taxon>
        <taxon>Aeromonadaceae</taxon>
        <taxon>Oceanimonas</taxon>
    </lineage>
</organism>
<dbReference type="EMBL" id="CP118224">
    <property type="protein sequence ID" value="WMC11885.1"/>
    <property type="molecule type" value="Genomic_DNA"/>
</dbReference>
<evidence type="ECO:0000313" key="2">
    <source>
        <dbReference type="Proteomes" id="UP001223802"/>
    </source>
</evidence>
<keyword evidence="2" id="KW-1185">Reference proteome</keyword>
<dbReference type="AlphaFoldDB" id="A0AA50KRT0"/>
<dbReference type="Proteomes" id="UP001223802">
    <property type="component" value="Chromosome"/>
</dbReference>
<dbReference type="RefSeq" id="WP_306763122.1">
    <property type="nucleotide sequence ID" value="NZ_CP118224.1"/>
</dbReference>
<accession>A0AA50KRT0</accession>